<keyword evidence="8" id="KW-0539">Nucleus</keyword>
<dbReference type="GO" id="GO:0006364">
    <property type="term" value="P:rRNA processing"/>
    <property type="evidence" value="ECO:0007669"/>
    <property type="project" value="UniProtKB-KW"/>
</dbReference>
<dbReference type="InterPro" id="IPR057573">
    <property type="entry name" value="NOL9_N"/>
</dbReference>
<reference evidence="14 15" key="1">
    <citation type="submission" date="2024-11" db="EMBL/GenBank/DDBJ databases">
        <title>Chromosome-level genome assembly of the freshwater bivalve Anodonta woodiana.</title>
        <authorList>
            <person name="Chen X."/>
        </authorList>
    </citation>
    <scope>NUCLEOTIDE SEQUENCE [LARGE SCALE GENOMIC DNA]</scope>
    <source>
        <strain evidence="14">MN2024</strain>
        <tissue evidence="14">Gills</tissue>
    </source>
</reference>
<feature type="region of interest" description="Disordered" evidence="10">
    <location>
        <begin position="97"/>
        <end position="349"/>
    </location>
</feature>
<evidence type="ECO:0000256" key="10">
    <source>
        <dbReference type="SAM" id="MobiDB-lite"/>
    </source>
</evidence>
<dbReference type="EMBL" id="JBJQND010000015">
    <property type="protein sequence ID" value="KAL3852579.1"/>
    <property type="molecule type" value="Genomic_DNA"/>
</dbReference>
<evidence type="ECO:0000256" key="9">
    <source>
        <dbReference type="ARBA" id="ARBA00071212"/>
    </source>
</evidence>
<dbReference type="InterPro" id="IPR057570">
    <property type="entry name" value="NOL9_C"/>
</dbReference>
<evidence type="ECO:0000256" key="7">
    <source>
        <dbReference type="ARBA" id="ARBA00022840"/>
    </source>
</evidence>
<feature type="compositionally biased region" description="Polar residues" evidence="10">
    <location>
        <begin position="131"/>
        <end position="142"/>
    </location>
</feature>
<proteinExistence type="inferred from homology"/>
<organism evidence="14 15">
    <name type="scientific">Sinanodonta woodiana</name>
    <name type="common">Chinese pond mussel</name>
    <name type="synonym">Anodonta woodiana</name>
    <dbReference type="NCBI Taxonomy" id="1069815"/>
    <lineage>
        <taxon>Eukaryota</taxon>
        <taxon>Metazoa</taxon>
        <taxon>Spiralia</taxon>
        <taxon>Lophotrochozoa</taxon>
        <taxon>Mollusca</taxon>
        <taxon>Bivalvia</taxon>
        <taxon>Autobranchia</taxon>
        <taxon>Heteroconchia</taxon>
        <taxon>Palaeoheterodonta</taxon>
        <taxon>Unionida</taxon>
        <taxon>Unionoidea</taxon>
        <taxon>Unionidae</taxon>
        <taxon>Unioninae</taxon>
        <taxon>Sinanodonta</taxon>
    </lineage>
</organism>
<keyword evidence="5" id="KW-0547">Nucleotide-binding</keyword>
<gene>
    <name evidence="14" type="ORF">ACJMK2_016199</name>
</gene>
<dbReference type="InterPro" id="IPR032319">
    <property type="entry name" value="CLP1_P"/>
</dbReference>
<keyword evidence="7" id="KW-0067">ATP-binding</keyword>
<dbReference type="GO" id="GO:0016301">
    <property type="term" value="F:kinase activity"/>
    <property type="evidence" value="ECO:0007669"/>
    <property type="project" value="UniProtKB-KW"/>
</dbReference>
<evidence type="ECO:0000256" key="3">
    <source>
        <dbReference type="ARBA" id="ARBA00022552"/>
    </source>
</evidence>
<evidence type="ECO:0000313" key="15">
    <source>
        <dbReference type="Proteomes" id="UP001634394"/>
    </source>
</evidence>
<dbReference type="AlphaFoldDB" id="A0ABD3USW0"/>
<evidence type="ECO:0000259" key="12">
    <source>
        <dbReference type="Pfam" id="PF24419"/>
    </source>
</evidence>
<evidence type="ECO:0000313" key="14">
    <source>
        <dbReference type="EMBL" id="KAL3852579.1"/>
    </source>
</evidence>
<evidence type="ECO:0000259" key="11">
    <source>
        <dbReference type="Pfam" id="PF16575"/>
    </source>
</evidence>
<sequence length="916" mass="103718">MKHKIIKKSAFAVARERKKAAELRHDTSSTKNNDGDLKMPQKCVATKVEKKKKRKHLVESMSKVSLDEVLGYSKGHEKVRKKNKDFDWDAVRKEVKNASQSKALKKRKKDWDFKSSSNESIDLKRGDNTDFESNTSSQSLAENSVCLDTSEEDRVSLSRVTSSVTGDLFHGSRSRSEATNEKSGSNKDSDKKSDKRRLFDAEDKSSRKRSRSRSDKMKQSSGKLQMQISNADFDQCISRESVSKVTNMDSEKTTSRDKSKSKGRSPEHPEKAKRISPDTPDSERRKRRTKSVQSKKGHSIVSNTEGRHRTLSRQEKDSKNTRSSESGQDDHYENQCQKSDKYLSRRKSDSMEVDEAFRKERSVAFETSAGAVLVLCHPQELCMKGRVAVRVICGAVSILGYTLSESKKFRNIYSPESNSLLTITTVSATNDIDDVVKRTKDLVLRPEKIEECLKFYKGHVVVLELRNLESYVCDHLTTFQPFQNLFGKFEENCEEMNVVLSPLGVILHEVSRFKRASMFPILEMTKDYQYVVDLLTDLLSQRDSRQPVIVTCGGKNSGKSTLNRLLVNSVLQKVDRLCYLECDLGQTEFTPPGCVSLHVLTKPIFGPPFSHQKQAVSCCFHGDLSPSSNPDWYLRCIWQVLQYYQQMADCVPLIVNTMGWVKGLGLQLLLDILRMLQPTLVIQLDRQNQTQNCSALTPQLVTAELSWSQISGSSTEWEMNSLNYELIGVESVVVSAVEHPIKLRPVDHRDLTLLSYLCQNIEPGVTLYSMVPTVLPWCSIAVHVGHTCVPDSQVMYAINASVVALCSADLSKAYRLDEESPMFFRKTPVHQCLGFGFIRCIDQEKKLLYLVTPLSFKQLEKVNTLIKGAVTLPDSIFFNQKSGLEQAYVDDSLTTLGASSLKQRRRMPRRYAMETH</sequence>
<dbReference type="InterPro" id="IPR027417">
    <property type="entry name" value="P-loop_NTPase"/>
</dbReference>
<feature type="compositionally biased region" description="Basic and acidic residues" evidence="10">
    <location>
        <begin position="19"/>
        <end position="39"/>
    </location>
</feature>
<evidence type="ECO:0000256" key="1">
    <source>
        <dbReference type="ARBA" id="ARBA00004604"/>
    </source>
</evidence>
<feature type="compositionally biased region" description="Basic and acidic residues" evidence="10">
    <location>
        <begin position="249"/>
        <end position="284"/>
    </location>
</feature>
<dbReference type="PANTHER" id="PTHR12755:SF3">
    <property type="entry name" value="POLYNUCLEOTIDE 5'-HYDROXYL-KINASE NOL9"/>
    <property type="match status" value="1"/>
</dbReference>
<feature type="domain" description="NOL9 C-terminal" evidence="13">
    <location>
        <begin position="782"/>
        <end position="873"/>
    </location>
</feature>
<feature type="domain" description="Clp1 P-loop" evidence="11">
    <location>
        <begin position="553"/>
        <end position="695"/>
    </location>
</feature>
<dbReference type="Gene3D" id="3.40.50.300">
    <property type="entry name" value="P-loop containing nucleotide triphosphate hydrolases"/>
    <property type="match status" value="1"/>
</dbReference>
<feature type="compositionally biased region" description="Basic and acidic residues" evidence="10">
    <location>
        <begin position="305"/>
        <end position="349"/>
    </location>
</feature>
<evidence type="ECO:0000256" key="4">
    <source>
        <dbReference type="ARBA" id="ARBA00022679"/>
    </source>
</evidence>
<evidence type="ECO:0000256" key="6">
    <source>
        <dbReference type="ARBA" id="ARBA00022777"/>
    </source>
</evidence>
<feature type="compositionally biased region" description="Polar residues" evidence="10">
    <location>
        <begin position="222"/>
        <end position="248"/>
    </location>
</feature>
<evidence type="ECO:0000256" key="8">
    <source>
        <dbReference type="ARBA" id="ARBA00023242"/>
    </source>
</evidence>
<feature type="domain" description="NOL9 N-terminal" evidence="12">
    <location>
        <begin position="371"/>
        <end position="491"/>
    </location>
</feature>
<comment type="similarity">
    <text evidence="2">Belongs to the Clp1 family. NOL9/GRC3 subfamily.</text>
</comment>
<dbReference type="Pfam" id="PF16575">
    <property type="entry name" value="CLP1_P"/>
    <property type="match status" value="1"/>
</dbReference>
<dbReference type="Pfam" id="PF24419">
    <property type="entry name" value="Cupin_NOL9"/>
    <property type="match status" value="1"/>
</dbReference>
<dbReference type="GO" id="GO:0005524">
    <property type="term" value="F:ATP binding"/>
    <property type="evidence" value="ECO:0007669"/>
    <property type="project" value="UniProtKB-KW"/>
</dbReference>
<keyword evidence="6" id="KW-0418">Kinase</keyword>
<protein>
    <recommendedName>
        <fullName evidence="9">Polynucleotide 5'-hydroxyl-kinase NOL9</fullName>
    </recommendedName>
</protein>
<feature type="compositionally biased region" description="Basic residues" evidence="10">
    <location>
        <begin position="285"/>
        <end position="298"/>
    </location>
</feature>
<name>A0ABD3USW0_SINWO</name>
<evidence type="ECO:0000256" key="2">
    <source>
        <dbReference type="ARBA" id="ARBA00011003"/>
    </source>
</evidence>
<comment type="subcellular location">
    <subcellularLocation>
        <location evidence="1">Nucleus</location>
        <location evidence="1">Nucleolus</location>
    </subcellularLocation>
</comment>
<evidence type="ECO:0000256" key="5">
    <source>
        <dbReference type="ARBA" id="ARBA00022741"/>
    </source>
</evidence>
<keyword evidence="3" id="KW-0698">rRNA processing</keyword>
<feature type="compositionally biased region" description="Basic and acidic residues" evidence="10">
    <location>
        <begin position="174"/>
        <end position="205"/>
    </location>
</feature>
<dbReference type="InterPro" id="IPR045116">
    <property type="entry name" value="Clp1/Grc3"/>
</dbReference>
<dbReference type="Pfam" id="PF25467">
    <property type="entry name" value="NOL9_C"/>
    <property type="match status" value="1"/>
</dbReference>
<dbReference type="GO" id="GO:0005730">
    <property type="term" value="C:nucleolus"/>
    <property type="evidence" value="ECO:0007669"/>
    <property type="project" value="UniProtKB-SubCell"/>
</dbReference>
<feature type="region of interest" description="Disordered" evidence="10">
    <location>
        <begin position="16"/>
        <end position="41"/>
    </location>
</feature>
<comment type="caution">
    <text evidence="14">The sequence shown here is derived from an EMBL/GenBank/DDBJ whole genome shotgun (WGS) entry which is preliminary data.</text>
</comment>
<dbReference type="Proteomes" id="UP001634394">
    <property type="component" value="Unassembled WGS sequence"/>
</dbReference>
<accession>A0ABD3USW0</accession>
<dbReference type="PANTHER" id="PTHR12755">
    <property type="entry name" value="CLEAVAGE/POLYADENYLATION FACTOR IA SUBUNIT CLP1P"/>
    <property type="match status" value="1"/>
</dbReference>
<keyword evidence="15" id="KW-1185">Reference proteome</keyword>
<evidence type="ECO:0000259" key="13">
    <source>
        <dbReference type="Pfam" id="PF25467"/>
    </source>
</evidence>
<keyword evidence="4" id="KW-0808">Transferase</keyword>